<accession>A0A0S3F2G8</accession>
<dbReference type="AlphaFoldDB" id="A0A0S3F2G8"/>
<evidence type="ECO:0000313" key="2">
    <source>
        <dbReference type="Proteomes" id="UP000056968"/>
    </source>
</evidence>
<name>A0A0S3F2G8_9SPHN</name>
<evidence type="ECO:0000313" key="1">
    <source>
        <dbReference type="EMBL" id="ALR21892.1"/>
    </source>
</evidence>
<dbReference type="Proteomes" id="UP000056968">
    <property type="component" value="Chromosome"/>
</dbReference>
<keyword evidence="2" id="KW-1185">Reference proteome</keyword>
<organism evidence="1 2">
    <name type="scientific">Sphingobium baderi</name>
    <dbReference type="NCBI Taxonomy" id="1332080"/>
    <lineage>
        <taxon>Bacteria</taxon>
        <taxon>Pseudomonadati</taxon>
        <taxon>Pseudomonadota</taxon>
        <taxon>Alphaproteobacteria</taxon>
        <taxon>Sphingomonadales</taxon>
        <taxon>Sphingomonadaceae</taxon>
        <taxon>Sphingobium</taxon>
    </lineage>
</organism>
<dbReference type="RefSeq" id="WP_062067234.1">
    <property type="nucleotide sequence ID" value="NZ_CP013264.1"/>
</dbReference>
<sequence length="111" mass="12638">MKNLLMKDILEHHIDQEFGSLQRRGIQGIVFGIKLGSDVSTVTVTVPKNKEGIEFVHLAGDQYRSMAMRLFAKHSHPDCEIDTAYRHNIEDDFTAKAVEGIYHAYGQYWAS</sequence>
<protein>
    <submittedName>
        <fullName evidence="1">Uncharacterized protein</fullName>
    </submittedName>
</protein>
<dbReference type="KEGG" id="sbd:ATN00_17940"/>
<proteinExistence type="predicted"/>
<reference evidence="1 2" key="1">
    <citation type="submission" date="2015-11" db="EMBL/GenBank/DDBJ databases">
        <title>A Two-component Flavoprotein Monooxygenase System MeaXY Responsible for para-Hydroxylation of 2-Methyl-6-ethylaniline and 2,6-Diethylaniline in Sphingobium baderi DE-13.</title>
        <authorList>
            <person name="Cheng M."/>
            <person name="Meng Q."/>
            <person name="Yang Y."/>
            <person name="Chu C."/>
            <person name="Yan X."/>
            <person name="He J."/>
            <person name="Li S."/>
        </authorList>
    </citation>
    <scope>NUCLEOTIDE SEQUENCE [LARGE SCALE GENOMIC DNA]</scope>
    <source>
        <strain evidence="1 2">DE-13</strain>
    </source>
</reference>
<gene>
    <name evidence="1" type="ORF">ATN00_17940</name>
</gene>
<dbReference type="EMBL" id="CP013264">
    <property type="protein sequence ID" value="ALR21892.1"/>
    <property type="molecule type" value="Genomic_DNA"/>
</dbReference>
<dbReference type="STRING" id="1332080.ATN00_17940"/>